<evidence type="ECO:0000313" key="2">
    <source>
        <dbReference type="EMBL" id="MEC0226757.1"/>
    </source>
</evidence>
<dbReference type="RefSeq" id="WP_326071216.1">
    <property type="nucleotide sequence ID" value="NZ_JARLKY010000012.1"/>
</dbReference>
<feature type="domain" description="Nitroreductase" evidence="1">
    <location>
        <begin position="10"/>
        <end position="169"/>
    </location>
</feature>
<organism evidence="2 3">
    <name type="scientific">Paenibacillus alba</name>
    <dbReference type="NCBI Taxonomy" id="1197127"/>
    <lineage>
        <taxon>Bacteria</taxon>
        <taxon>Bacillati</taxon>
        <taxon>Bacillota</taxon>
        <taxon>Bacilli</taxon>
        <taxon>Bacillales</taxon>
        <taxon>Paenibacillaceae</taxon>
        <taxon>Paenibacillus</taxon>
    </lineage>
</organism>
<dbReference type="SUPFAM" id="SSF55469">
    <property type="entry name" value="FMN-dependent nitroreductase-like"/>
    <property type="match status" value="2"/>
</dbReference>
<dbReference type="InterPro" id="IPR029479">
    <property type="entry name" value="Nitroreductase"/>
</dbReference>
<protein>
    <submittedName>
        <fullName evidence="2">Nitroreductase family protein</fullName>
    </submittedName>
</protein>
<proteinExistence type="predicted"/>
<dbReference type="PANTHER" id="PTHR43821:SF1">
    <property type="entry name" value="NAD(P)H NITROREDUCTASE YDJA-RELATED"/>
    <property type="match status" value="1"/>
</dbReference>
<keyword evidence="3" id="KW-1185">Reference proteome</keyword>
<dbReference type="InterPro" id="IPR000415">
    <property type="entry name" value="Nitroreductase-like"/>
</dbReference>
<dbReference type="Gene3D" id="3.40.109.10">
    <property type="entry name" value="NADH Oxidase"/>
    <property type="match status" value="2"/>
</dbReference>
<dbReference type="Proteomes" id="UP001338137">
    <property type="component" value="Unassembled WGS sequence"/>
</dbReference>
<dbReference type="Pfam" id="PF00881">
    <property type="entry name" value="Nitroreductase"/>
    <property type="match status" value="1"/>
</dbReference>
<evidence type="ECO:0000313" key="3">
    <source>
        <dbReference type="Proteomes" id="UP001338137"/>
    </source>
</evidence>
<sequence length="343" mass="39434">MIFLDFSKAIKERRSIRKFTATPIEKELIISLLNNAASLYESEETPHWRCVHFNTLDSRQRLANSMVAKVKESRLGKLIPSPMTDFFAKQLSNTPANLVFIAEAADNKQQSDENYAAVCSIMQNFQLLGWDHSLGMLWYTDPMIQSESFFKEIGLRKGEKFAGILHIGHFEKTPRSWRKRTPAEKKWISIGEDNRLHSDNLQINSQSILEVINEAVWAPNDGLREPWRFVYVTDKDMVSQLATSYEDASPSLLLVVAKEEADLHKQEEDYAAVCCLIQNFQLLTKTKPWNVRRMIPDWIYDRERCKPFGILPQERIVAVLELGGNNRYSISASTSPLLNITHL</sequence>
<name>A0ABU6FXW6_9BACL</name>
<accession>A0ABU6FXW6</accession>
<evidence type="ECO:0000259" key="1">
    <source>
        <dbReference type="Pfam" id="PF00881"/>
    </source>
</evidence>
<dbReference type="InterPro" id="IPR052530">
    <property type="entry name" value="NAD(P)H_nitroreductase"/>
</dbReference>
<dbReference type="PANTHER" id="PTHR43821">
    <property type="entry name" value="NAD(P)H NITROREDUCTASE YDJA-RELATED"/>
    <property type="match status" value="1"/>
</dbReference>
<gene>
    <name evidence="2" type="ORF">P4I72_06455</name>
</gene>
<dbReference type="EMBL" id="JARLKY010000012">
    <property type="protein sequence ID" value="MEC0226757.1"/>
    <property type="molecule type" value="Genomic_DNA"/>
</dbReference>
<reference evidence="2 3" key="1">
    <citation type="submission" date="2023-03" db="EMBL/GenBank/DDBJ databases">
        <title>Bacillus Genome Sequencing.</title>
        <authorList>
            <person name="Dunlap C."/>
        </authorList>
    </citation>
    <scope>NUCLEOTIDE SEQUENCE [LARGE SCALE GENOMIC DNA]</scope>
    <source>
        <strain evidence="2 3">BD-533</strain>
    </source>
</reference>
<comment type="caution">
    <text evidence="2">The sequence shown here is derived from an EMBL/GenBank/DDBJ whole genome shotgun (WGS) entry which is preliminary data.</text>
</comment>